<organism evidence="9 10">
    <name type="scientific">Kluyveromyces marxianus</name>
    <name type="common">Yeast</name>
    <name type="synonym">Candida kefyr</name>
    <dbReference type="NCBI Taxonomy" id="4911"/>
    <lineage>
        <taxon>Eukaryota</taxon>
        <taxon>Fungi</taxon>
        <taxon>Dikarya</taxon>
        <taxon>Ascomycota</taxon>
        <taxon>Saccharomycotina</taxon>
        <taxon>Saccharomycetes</taxon>
        <taxon>Saccharomycetales</taxon>
        <taxon>Saccharomycetaceae</taxon>
        <taxon>Kluyveromyces</taxon>
    </lineage>
</organism>
<keyword evidence="5" id="KW-0968">Cytoplasmic vesicle</keyword>
<evidence type="ECO:0000256" key="4">
    <source>
        <dbReference type="ARBA" id="ARBA00023136"/>
    </source>
</evidence>
<dbReference type="InterPro" id="IPR018240">
    <property type="entry name" value="Clathrin_mu_CS"/>
</dbReference>
<evidence type="ECO:0000256" key="2">
    <source>
        <dbReference type="ARBA" id="ARBA00022448"/>
    </source>
</evidence>
<reference evidence="9 10" key="1">
    <citation type="submission" date="2016-03" db="EMBL/GenBank/DDBJ databases">
        <title>How can Kluyveromyces marxianus grow so fast - potential evolutionary course in Saccharomyces Complex revealed by comparative genomics.</title>
        <authorList>
            <person name="Mo W."/>
            <person name="Lu W."/>
            <person name="Yang X."/>
            <person name="Qi J."/>
            <person name="Lv H."/>
        </authorList>
    </citation>
    <scope>NUCLEOTIDE SEQUENCE [LARGE SCALE GENOMIC DNA]</scope>
    <source>
        <strain evidence="9 10">FIM1</strain>
    </source>
</reference>
<dbReference type="PROSITE" id="PS00990">
    <property type="entry name" value="CLAT_ADAPTOR_M_1"/>
    <property type="match status" value="1"/>
</dbReference>
<evidence type="ECO:0000259" key="8">
    <source>
        <dbReference type="PROSITE" id="PS51072"/>
    </source>
</evidence>
<evidence type="ECO:0000256" key="5">
    <source>
        <dbReference type="ARBA" id="ARBA00023329"/>
    </source>
</evidence>
<dbReference type="EMBL" id="CP015059">
    <property type="protein sequence ID" value="QGN17220.1"/>
    <property type="molecule type" value="Genomic_DNA"/>
</dbReference>
<feature type="domain" description="MHD" evidence="8">
    <location>
        <begin position="221"/>
        <end position="522"/>
    </location>
</feature>
<evidence type="ECO:0000256" key="3">
    <source>
        <dbReference type="ARBA" id="ARBA00022927"/>
    </source>
</evidence>
<evidence type="ECO:0000313" key="10">
    <source>
        <dbReference type="Proteomes" id="UP000422736"/>
    </source>
</evidence>
<dbReference type="PANTHER" id="PTHR10529">
    <property type="entry name" value="AP COMPLEX SUBUNIT MU"/>
    <property type="match status" value="1"/>
</dbReference>
<dbReference type="Gene3D" id="3.30.450.60">
    <property type="match status" value="1"/>
</dbReference>
<protein>
    <submittedName>
        <fullName evidence="9">AP-3 complex subunit mu</fullName>
    </submittedName>
</protein>
<keyword evidence="10" id="KW-1185">Reference proteome</keyword>
<dbReference type="InterPro" id="IPR036168">
    <property type="entry name" value="AP2_Mu_C_sf"/>
</dbReference>
<dbReference type="SUPFAM" id="SSF64356">
    <property type="entry name" value="SNARE-like"/>
    <property type="match status" value="1"/>
</dbReference>
<feature type="region of interest" description="Disordered" evidence="7">
    <location>
        <begin position="424"/>
        <end position="452"/>
    </location>
</feature>
<keyword evidence="2 6" id="KW-0813">Transport</keyword>
<dbReference type="Proteomes" id="UP000422736">
    <property type="component" value="Chromosome 6"/>
</dbReference>
<comment type="subcellular location">
    <subcellularLocation>
        <location evidence="1">Cytoplasmic vesicle membrane</location>
    </subcellularLocation>
</comment>
<dbReference type="InterPro" id="IPR050431">
    <property type="entry name" value="Adaptor_comp_med_subunit"/>
</dbReference>
<name>A0ABX6EY09_KLUMA</name>
<evidence type="ECO:0000256" key="6">
    <source>
        <dbReference type="PIRNR" id="PIRNR005992"/>
    </source>
</evidence>
<sequence length="522" mass="57726">MIVSIYINDRRQDTLFQYSNVAECPTFRQLMNKLQSKDAEWEQRYCSELNSELKVCKYTSPSSSIIYWCLSSTSESSMSVISLLEEIDLLLLQYFDKTQLSKVKINNNLDRLAMVFHCIFDGGNPAILESNRLKAMVPAKNDLAKMIKNTTHSITKTLQQSEGTSSFFQGATNSRYPRSSSSSISSFNVAGAASGGSGTPAVQSVDESGIPWRMNAVNYSNNELFIDMVEEVHASVKRGKLVTGYIKGQIDLNSHLSGQPLVEMDLDLLDHKLSHLNSTFHRCILEDKANNLNDLIEGKFKRLSFVPPDGRTRLCDYTIPLNARNSSSLGLVNVNLQTGLGRRSDEFEIRVTVGMSTKVSEVENINLTIKMNRNFKGSVRVMRNTHGGVETNMSRSELHWHLDKNMVGGSMAVLRCIAEPEGAAGTTGNSGTLVPEHASPEDYRTNSSTPHTTATTTAAIAGQHDTVPVSLLKPAYINCHYQHQSELLSGIKLKSIDVVNTSGAKPFKGVKYTTKTGTLEYR</sequence>
<dbReference type="InterPro" id="IPR001392">
    <property type="entry name" value="Clathrin_mu"/>
</dbReference>
<dbReference type="PIRSF" id="PIRSF005992">
    <property type="entry name" value="Clathrin_mu"/>
    <property type="match status" value="1"/>
</dbReference>
<accession>A0ABX6EY09</accession>
<evidence type="ECO:0000313" key="9">
    <source>
        <dbReference type="EMBL" id="QGN17220.1"/>
    </source>
</evidence>
<dbReference type="InterPro" id="IPR011012">
    <property type="entry name" value="Longin-like_dom_sf"/>
</dbReference>
<dbReference type="PROSITE" id="PS51072">
    <property type="entry name" value="MHD"/>
    <property type="match status" value="1"/>
</dbReference>
<keyword evidence="3 6" id="KW-0653">Protein transport</keyword>
<keyword evidence="4" id="KW-0472">Membrane</keyword>
<dbReference type="SUPFAM" id="SSF49447">
    <property type="entry name" value="Second domain of Mu2 adaptin subunit (ap50) of ap2 adaptor"/>
    <property type="match status" value="1"/>
</dbReference>
<dbReference type="InterPro" id="IPR028565">
    <property type="entry name" value="MHD"/>
</dbReference>
<evidence type="ECO:0000256" key="7">
    <source>
        <dbReference type="SAM" id="MobiDB-lite"/>
    </source>
</evidence>
<proteinExistence type="inferred from homology"/>
<dbReference type="Gene3D" id="2.60.40.1170">
    <property type="entry name" value="Mu homology domain, subdomain B"/>
    <property type="match status" value="1"/>
</dbReference>
<gene>
    <name evidence="9" type="primary">APM3</name>
    <name evidence="9" type="ORF">FIM1_3951</name>
</gene>
<comment type="similarity">
    <text evidence="6">Belongs to the adaptor complexes medium subunit family.</text>
</comment>
<evidence type="ECO:0000256" key="1">
    <source>
        <dbReference type="ARBA" id="ARBA00004156"/>
    </source>
</evidence>
<dbReference type="Pfam" id="PF00928">
    <property type="entry name" value="Adap_comp_sub"/>
    <property type="match status" value="1"/>
</dbReference>
<dbReference type="CDD" id="cd09252">
    <property type="entry name" value="AP-3_Mu3_Cterm"/>
    <property type="match status" value="1"/>
</dbReference>